<evidence type="ECO:0000313" key="2">
    <source>
        <dbReference type="Proteomes" id="UP000242754"/>
    </source>
</evidence>
<name>A0A143YNY2_9LACT</name>
<evidence type="ECO:0000313" key="1">
    <source>
        <dbReference type="EMBL" id="CZQ93028.1"/>
    </source>
</evidence>
<gene>
    <name evidence="1" type="ORF">Tpal_1576</name>
</gene>
<sequence length="60" mass="6246">MEQKKFDFSSQEMPGTASNAMVCDIATGICGPADGTAAGIQMIDFAFPLKKSEETAGDGK</sequence>
<dbReference type="STRING" id="140314.SAMN04488076_106148"/>
<dbReference type="AlphaFoldDB" id="A0A143YNY2"/>
<dbReference type="RefSeq" id="WP_087033160.1">
    <property type="nucleotide sequence ID" value="NZ_FJNE01000004.1"/>
</dbReference>
<reference evidence="1 2" key="1">
    <citation type="submission" date="2016-02" db="EMBL/GenBank/DDBJ databases">
        <authorList>
            <person name="Wen L."/>
            <person name="He K."/>
            <person name="Yang H."/>
        </authorList>
    </citation>
    <scope>NUCLEOTIDE SEQUENCE [LARGE SCALE GENOMIC DNA]</scope>
    <source>
        <strain evidence="1">Trichococcus palustris</strain>
    </source>
</reference>
<organism evidence="1 2">
    <name type="scientific">Trichococcus palustris</name>
    <dbReference type="NCBI Taxonomy" id="140314"/>
    <lineage>
        <taxon>Bacteria</taxon>
        <taxon>Bacillati</taxon>
        <taxon>Bacillota</taxon>
        <taxon>Bacilli</taxon>
        <taxon>Lactobacillales</taxon>
        <taxon>Carnobacteriaceae</taxon>
        <taxon>Trichococcus</taxon>
    </lineage>
</organism>
<keyword evidence="2" id="KW-1185">Reference proteome</keyword>
<protein>
    <submittedName>
        <fullName evidence="1">Uncharacterized protein</fullName>
    </submittedName>
</protein>
<dbReference type="Proteomes" id="UP000242754">
    <property type="component" value="Unassembled WGS sequence"/>
</dbReference>
<accession>A0A143YNY2</accession>
<proteinExistence type="predicted"/>
<dbReference type="EMBL" id="FJNE01000004">
    <property type="protein sequence ID" value="CZQ93028.1"/>
    <property type="molecule type" value="Genomic_DNA"/>
</dbReference>